<evidence type="ECO:0000313" key="6">
    <source>
        <dbReference type="EMBL" id="QHT98409.1"/>
    </source>
</evidence>
<dbReference type="PANTHER" id="PTHR24543">
    <property type="entry name" value="MULTICOPPER OXIDASE-RELATED"/>
    <property type="match status" value="1"/>
</dbReference>
<dbReference type="InterPro" id="IPR000421">
    <property type="entry name" value="FA58C"/>
</dbReference>
<dbReference type="EMBL" id="MN740292">
    <property type="protein sequence ID" value="QHT98409.1"/>
    <property type="molecule type" value="Genomic_DNA"/>
</dbReference>
<organism evidence="6">
    <name type="scientific">viral metagenome</name>
    <dbReference type="NCBI Taxonomy" id="1070528"/>
    <lineage>
        <taxon>unclassified sequences</taxon>
        <taxon>metagenomes</taxon>
        <taxon>organismal metagenomes</taxon>
    </lineage>
</organism>
<dbReference type="PROSITE" id="PS50092">
    <property type="entry name" value="TSP1"/>
    <property type="match status" value="1"/>
</dbReference>
<dbReference type="PANTHER" id="PTHR24543:SF325">
    <property type="entry name" value="F5_8 TYPE C DOMAIN-CONTAINING PROTEIN"/>
    <property type="match status" value="1"/>
</dbReference>
<dbReference type="PROSITE" id="PS50022">
    <property type="entry name" value="FA58C_3"/>
    <property type="match status" value="1"/>
</dbReference>
<dbReference type="SMART" id="SM00209">
    <property type="entry name" value="TSP1"/>
    <property type="match status" value="1"/>
</dbReference>
<evidence type="ECO:0000259" key="5">
    <source>
        <dbReference type="PROSITE" id="PS50022"/>
    </source>
</evidence>
<feature type="compositionally biased region" description="Low complexity" evidence="4">
    <location>
        <begin position="36"/>
        <end position="53"/>
    </location>
</feature>
<reference evidence="6" key="1">
    <citation type="journal article" date="2020" name="Nature">
        <title>Giant virus diversity and host interactions through global metagenomics.</title>
        <authorList>
            <person name="Schulz F."/>
            <person name="Roux S."/>
            <person name="Paez-Espino D."/>
            <person name="Jungbluth S."/>
            <person name="Walsh D.A."/>
            <person name="Denef V.J."/>
            <person name="McMahon K.D."/>
            <person name="Konstantinidis K.T."/>
            <person name="Eloe-Fadrosh E.A."/>
            <person name="Kyrpides N.C."/>
            <person name="Woyke T."/>
        </authorList>
    </citation>
    <scope>NUCLEOTIDE SEQUENCE</scope>
    <source>
        <strain evidence="6">GVMAG-M-3300025652-16</strain>
    </source>
</reference>
<dbReference type="Pfam" id="PF00754">
    <property type="entry name" value="F5_F8_type_C"/>
    <property type="match status" value="1"/>
</dbReference>
<evidence type="ECO:0000256" key="1">
    <source>
        <dbReference type="ARBA" id="ARBA00022729"/>
    </source>
</evidence>
<keyword evidence="3" id="KW-0325">Glycoprotein</keyword>
<keyword evidence="1" id="KW-0732">Signal</keyword>
<evidence type="ECO:0000256" key="3">
    <source>
        <dbReference type="ARBA" id="ARBA00023180"/>
    </source>
</evidence>
<keyword evidence="2" id="KW-1015">Disulfide bond</keyword>
<dbReference type="AlphaFoldDB" id="A0A6C0J0N1"/>
<evidence type="ECO:0000256" key="4">
    <source>
        <dbReference type="SAM" id="MobiDB-lite"/>
    </source>
</evidence>
<dbReference type="InterPro" id="IPR044004">
    <property type="entry name" value="TSP1_spondin_dom"/>
</dbReference>
<dbReference type="InterPro" id="IPR036383">
    <property type="entry name" value="TSP1_rpt_sf"/>
</dbReference>
<dbReference type="Pfam" id="PF19028">
    <property type="entry name" value="TSP1_spondin"/>
    <property type="match status" value="1"/>
</dbReference>
<dbReference type="Gene3D" id="2.60.120.260">
    <property type="entry name" value="Galactose-binding domain-like"/>
    <property type="match status" value="1"/>
</dbReference>
<evidence type="ECO:0000256" key="2">
    <source>
        <dbReference type="ARBA" id="ARBA00023157"/>
    </source>
</evidence>
<dbReference type="Gene3D" id="2.20.100.10">
    <property type="entry name" value="Thrombospondin type-1 (TSP1) repeat"/>
    <property type="match status" value="1"/>
</dbReference>
<feature type="domain" description="F5/8 type C" evidence="5">
    <location>
        <begin position="119"/>
        <end position="265"/>
    </location>
</feature>
<dbReference type="CDD" id="cd00057">
    <property type="entry name" value="FA58C"/>
    <property type="match status" value="1"/>
</dbReference>
<sequence length="265" mass="27517">MSNAVPMLAGVGLLSVCCISSSVASTMMGGEEEKLGAGPSAGPSVGPSTAATDADADTDTPPPDPINCVGSWPGWGACSETCGGGLQSRTWTTTTAPQHGGTACPSPSTQSQACSTQACIETVLNTPNSRRSSSGVTGFTVPGTDTPGNGFNRGSLNSPAAWSAWPANYTDWYQLGVDDAHRIAGIAIKGRADANEWVTKFSVKSSLDGSTWINVDGGKVFTGNTDRNTLVKVKFDTPINTKYIRIYPKAISGYMSLRADLIRIQ</sequence>
<proteinExistence type="predicted"/>
<dbReference type="InterPro" id="IPR008979">
    <property type="entry name" value="Galactose-bd-like_sf"/>
</dbReference>
<accession>A0A6C0J0N1</accession>
<dbReference type="InterPro" id="IPR000884">
    <property type="entry name" value="TSP1_rpt"/>
</dbReference>
<dbReference type="SUPFAM" id="SSF49785">
    <property type="entry name" value="Galactose-binding domain-like"/>
    <property type="match status" value="1"/>
</dbReference>
<dbReference type="SMART" id="SM00231">
    <property type="entry name" value="FA58C"/>
    <property type="match status" value="1"/>
</dbReference>
<name>A0A6C0J0N1_9ZZZZ</name>
<feature type="region of interest" description="Disordered" evidence="4">
    <location>
        <begin position="31"/>
        <end position="66"/>
    </location>
</feature>
<protein>
    <recommendedName>
        <fullName evidence="5">F5/8 type C domain-containing protein</fullName>
    </recommendedName>
</protein>
<dbReference type="SUPFAM" id="SSF82895">
    <property type="entry name" value="TSP-1 type 1 repeat"/>
    <property type="match status" value="1"/>
</dbReference>